<dbReference type="Proteomes" id="UP000323506">
    <property type="component" value="Chromosome A11"/>
</dbReference>
<evidence type="ECO:0000313" key="2">
    <source>
        <dbReference type="Proteomes" id="UP000323506"/>
    </source>
</evidence>
<reference evidence="1 2" key="1">
    <citation type="submission" date="2019-06" db="EMBL/GenBank/DDBJ databases">
        <title>WGS assembly of Gossypium darwinii.</title>
        <authorList>
            <person name="Chen Z.J."/>
            <person name="Sreedasyam A."/>
            <person name="Ando A."/>
            <person name="Song Q."/>
            <person name="De L."/>
            <person name="Hulse-Kemp A."/>
            <person name="Ding M."/>
            <person name="Ye W."/>
            <person name="Kirkbride R."/>
            <person name="Jenkins J."/>
            <person name="Plott C."/>
            <person name="Lovell J."/>
            <person name="Lin Y.-M."/>
            <person name="Vaughn R."/>
            <person name="Liu B."/>
            <person name="Li W."/>
            <person name="Simpson S."/>
            <person name="Scheffler B."/>
            <person name="Saski C."/>
            <person name="Grover C."/>
            <person name="Hu G."/>
            <person name="Conover J."/>
            <person name="Carlson J."/>
            <person name="Shu S."/>
            <person name="Boston L."/>
            <person name="Williams M."/>
            <person name="Peterson D."/>
            <person name="Mcgee K."/>
            <person name="Jones D."/>
            <person name="Wendel J."/>
            <person name="Stelly D."/>
            <person name="Grimwood J."/>
            <person name="Schmutz J."/>
        </authorList>
    </citation>
    <scope>NUCLEOTIDE SEQUENCE [LARGE SCALE GENOMIC DNA]</scope>
    <source>
        <strain evidence="1">1808015.09</strain>
    </source>
</reference>
<organism evidence="1 2">
    <name type="scientific">Gossypium darwinii</name>
    <name type="common">Darwin's cotton</name>
    <name type="synonym">Gossypium barbadense var. darwinii</name>
    <dbReference type="NCBI Taxonomy" id="34276"/>
    <lineage>
        <taxon>Eukaryota</taxon>
        <taxon>Viridiplantae</taxon>
        <taxon>Streptophyta</taxon>
        <taxon>Embryophyta</taxon>
        <taxon>Tracheophyta</taxon>
        <taxon>Spermatophyta</taxon>
        <taxon>Magnoliopsida</taxon>
        <taxon>eudicotyledons</taxon>
        <taxon>Gunneridae</taxon>
        <taxon>Pentapetalae</taxon>
        <taxon>rosids</taxon>
        <taxon>malvids</taxon>
        <taxon>Malvales</taxon>
        <taxon>Malvaceae</taxon>
        <taxon>Malvoideae</taxon>
        <taxon>Gossypium</taxon>
    </lineage>
</organism>
<evidence type="ECO:0000313" key="1">
    <source>
        <dbReference type="EMBL" id="TYG92507.1"/>
    </source>
</evidence>
<gene>
    <name evidence="1" type="ORF">ES288_A11G037200v1</name>
</gene>
<proteinExistence type="predicted"/>
<dbReference type="EMBL" id="CM017698">
    <property type="protein sequence ID" value="TYG92507.1"/>
    <property type="molecule type" value="Genomic_DNA"/>
</dbReference>
<protein>
    <submittedName>
        <fullName evidence="1">Uncharacterized protein</fullName>
    </submittedName>
</protein>
<dbReference type="AlphaFoldDB" id="A0A5D2EH02"/>
<dbReference type="AntiFam" id="ANF00039">
    <property type="entry name" value="Antisense to SRP RNA"/>
</dbReference>
<accession>A0A5D2EH02</accession>
<name>A0A5D2EH02_GOSDA</name>
<keyword evidence="2" id="KW-1185">Reference proteome</keyword>
<sequence>MYHSFLGNIFYKTKSGGPIRENPQSHCGFKWHRPVILPLQREGSYRCSVKPASRVAFHYRRHKTRTFVQDPCLSSLLGTGEPERSLNGPDSVS</sequence>